<evidence type="ECO:0000313" key="8">
    <source>
        <dbReference type="Proteomes" id="UP000545507"/>
    </source>
</evidence>
<evidence type="ECO:0000313" key="7">
    <source>
        <dbReference type="EMBL" id="NWF46046.1"/>
    </source>
</evidence>
<dbReference type="GO" id="GO:0005524">
    <property type="term" value="F:ATP binding"/>
    <property type="evidence" value="ECO:0007669"/>
    <property type="project" value="UniProtKB-UniRule"/>
</dbReference>
<keyword evidence="1 5" id="KW-0547">Nucleotide-binding</keyword>
<evidence type="ECO:0000256" key="5">
    <source>
        <dbReference type="PROSITE-ProRule" id="PRU00560"/>
    </source>
</evidence>
<dbReference type="AlphaFoldDB" id="A0A7Y8GWY5"/>
<dbReference type="Proteomes" id="UP000545507">
    <property type="component" value="Unassembled WGS sequence"/>
</dbReference>
<comment type="caution">
    <text evidence="7">The sequence shown here is derived from an EMBL/GenBank/DDBJ whole genome shotgun (WGS) entry which is preliminary data.</text>
</comment>
<feature type="binding site" evidence="5">
    <location>
        <begin position="22"/>
        <end position="29"/>
    </location>
    <ligand>
        <name>ATP</name>
        <dbReference type="ChEBI" id="CHEBI:30616"/>
    </ligand>
</feature>
<evidence type="ECO:0000256" key="3">
    <source>
        <dbReference type="ARBA" id="ARBA00022806"/>
    </source>
</evidence>
<keyword evidence="8" id="KW-1185">Reference proteome</keyword>
<keyword evidence="2 5" id="KW-0378">Hydrolase</keyword>
<name>A0A7Y8GWY5_9BURK</name>
<dbReference type="RefSeq" id="WP_177135954.1">
    <property type="nucleotide sequence ID" value="NZ_VYGV01000011.1"/>
</dbReference>
<keyword evidence="3 5" id="KW-0347">Helicase</keyword>
<dbReference type="PROSITE" id="PS51198">
    <property type="entry name" value="UVRD_HELICASE_ATP_BIND"/>
    <property type="match status" value="1"/>
</dbReference>
<dbReference type="GO" id="GO:0003677">
    <property type="term" value="F:DNA binding"/>
    <property type="evidence" value="ECO:0007669"/>
    <property type="project" value="InterPro"/>
</dbReference>
<dbReference type="GO" id="GO:0031297">
    <property type="term" value="P:replication fork processing"/>
    <property type="evidence" value="ECO:0007669"/>
    <property type="project" value="TreeGrafter"/>
</dbReference>
<dbReference type="SUPFAM" id="SSF52540">
    <property type="entry name" value="P-loop containing nucleoside triphosphate hydrolases"/>
    <property type="match status" value="1"/>
</dbReference>
<protein>
    <submittedName>
        <fullName evidence="7">ATP-dependent helicase</fullName>
    </submittedName>
</protein>
<dbReference type="GO" id="GO:0043138">
    <property type="term" value="F:3'-5' DNA helicase activity"/>
    <property type="evidence" value="ECO:0007669"/>
    <property type="project" value="TreeGrafter"/>
</dbReference>
<gene>
    <name evidence="7" type="ORF">F3K02_12405</name>
</gene>
<dbReference type="Gene3D" id="3.40.50.300">
    <property type="entry name" value="P-loop containing nucleotide triphosphate hydrolases"/>
    <property type="match status" value="2"/>
</dbReference>
<evidence type="ECO:0000256" key="4">
    <source>
        <dbReference type="ARBA" id="ARBA00022840"/>
    </source>
</evidence>
<dbReference type="GO" id="GO:0000724">
    <property type="term" value="P:double-strand break repair via homologous recombination"/>
    <property type="evidence" value="ECO:0007669"/>
    <property type="project" value="TreeGrafter"/>
</dbReference>
<dbReference type="EMBL" id="VYGV01000011">
    <property type="protein sequence ID" value="NWF46046.1"/>
    <property type="molecule type" value="Genomic_DNA"/>
</dbReference>
<dbReference type="PANTHER" id="PTHR11070">
    <property type="entry name" value="UVRD / RECB / PCRA DNA HELICASE FAMILY MEMBER"/>
    <property type="match status" value="1"/>
</dbReference>
<proteinExistence type="predicted"/>
<evidence type="ECO:0000259" key="6">
    <source>
        <dbReference type="PROSITE" id="PS51198"/>
    </source>
</evidence>
<keyword evidence="4 5" id="KW-0067">ATP-binding</keyword>
<evidence type="ECO:0000256" key="2">
    <source>
        <dbReference type="ARBA" id="ARBA00022801"/>
    </source>
</evidence>
<sequence length="479" mass="53771">MLTDEQTAVVNAPLRGILKVKAFAGTGKTTCLVHKAQRHAAEDGCRGLYVAFNKSAQTDAQARFGQSAICKTGHALAFPRFGQKYKHKLRSMKPLEVIQITGLVSEFTEARILLDAVNDWCISDAMEFPSKIRLGEMANRISPVRAAQLNVMARQLWDLMCDPESAVPMPHDGYFKLFQLSRPRLPGDYLMVDEFQDTNPVMLDVIRRQTQPMIVVGDSHQSIYAFRGAINAMETFKADKELAITQSFRFGEKVARVANALLDIKREPQLLIGLGPSTALNWNEQRRPVAKSISIISRTNAGLFGHAVEAIRSEKSLSFVGGVLSYNLHKLSDARHIANGNFAAVRDPFLRSFKSYWQLQEYADEVEDMELMRLVKTCDEYGDQIFELVDAIHAKARTDLDAQIILSTAHRCKGMTLEHVVMADDFPAIVEDDELVDELDLQEINLAYVTATRAVHSLTLNATTKDYLLWRHDRFGPVQ</sequence>
<organism evidence="7 8">
    <name type="scientific">Hydrogenophaga aromaticivorans</name>
    <dbReference type="NCBI Taxonomy" id="2610898"/>
    <lineage>
        <taxon>Bacteria</taxon>
        <taxon>Pseudomonadati</taxon>
        <taxon>Pseudomonadota</taxon>
        <taxon>Betaproteobacteria</taxon>
        <taxon>Burkholderiales</taxon>
        <taxon>Comamonadaceae</taxon>
        <taxon>Hydrogenophaga</taxon>
    </lineage>
</organism>
<dbReference type="GO" id="GO:0016787">
    <property type="term" value="F:hydrolase activity"/>
    <property type="evidence" value="ECO:0007669"/>
    <property type="project" value="UniProtKB-UniRule"/>
</dbReference>
<dbReference type="PANTHER" id="PTHR11070:SF30">
    <property type="entry name" value="F-BOX DNA HELICASE 1"/>
    <property type="match status" value="1"/>
</dbReference>
<dbReference type="Pfam" id="PF00580">
    <property type="entry name" value="UvrD-helicase"/>
    <property type="match status" value="1"/>
</dbReference>
<feature type="domain" description="UvrD-like helicase ATP-binding" evidence="6">
    <location>
        <begin position="1"/>
        <end position="251"/>
    </location>
</feature>
<dbReference type="InterPro" id="IPR027417">
    <property type="entry name" value="P-loop_NTPase"/>
</dbReference>
<dbReference type="InterPro" id="IPR000212">
    <property type="entry name" value="DNA_helicase_UvrD/REP"/>
</dbReference>
<accession>A0A7Y8GWY5</accession>
<evidence type="ECO:0000256" key="1">
    <source>
        <dbReference type="ARBA" id="ARBA00022741"/>
    </source>
</evidence>
<dbReference type="InterPro" id="IPR014016">
    <property type="entry name" value="UvrD-like_ATP-bd"/>
</dbReference>
<reference evidence="7 8" key="1">
    <citation type="submission" date="2019-09" db="EMBL/GenBank/DDBJ databases">
        <title>Hydrogenophaga aromatica sp. nov., isolated from a para-xylene-degrading enrichment culture.</title>
        <authorList>
            <person name="Tancsics A."/>
            <person name="Banerjee S."/>
        </authorList>
    </citation>
    <scope>NUCLEOTIDE SEQUENCE [LARGE SCALE GENOMIC DNA]</scope>
    <source>
        <strain evidence="7 8">D2P1</strain>
    </source>
</reference>